<evidence type="ECO:0000259" key="1">
    <source>
        <dbReference type="SMART" id="SM01321"/>
    </source>
</evidence>
<protein>
    <submittedName>
        <fullName evidence="2">Transposase</fullName>
    </submittedName>
</protein>
<evidence type="ECO:0000313" key="2">
    <source>
        <dbReference type="EMBL" id="OHA22285.1"/>
    </source>
</evidence>
<dbReference type="SMART" id="SM01321">
    <property type="entry name" value="Y1_Tnp"/>
    <property type="match status" value="1"/>
</dbReference>
<dbReference type="Gene3D" id="3.30.70.1290">
    <property type="entry name" value="Transposase IS200-like"/>
    <property type="match status" value="1"/>
</dbReference>
<dbReference type="EMBL" id="MHRK01000055">
    <property type="protein sequence ID" value="OHA22285.1"/>
    <property type="molecule type" value="Genomic_DNA"/>
</dbReference>
<dbReference type="PANTHER" id="PTHR33360:SF2">
    <property type="entry name" value="TRANSPOSASE FOR INSERTION SEQUENCE ELEMENT IS200"/>
    <property type="match status" value="1"/>
</dbReference>
<name>A0A1G2MEE8_9BACT</name>
<gene>
    <name evidence="2" type="ORF">A3C72_04270</name>
</gene>
<dbReference type="AlphaFoldDB" id="A0A1G2MEE8"/>
<dbReference type="NCBIfam" id="NF033573">
    <property type="entry name" value="transpos_IS200"/>
    <property type="match status" value="1"/>
</dbReference>
<feature type="domain" description="Transposase IS200-like" evidence="1">
    <location>
        <begin position="11"/>
        <end position="131"/>
    </location>
</feature>
<dbReference type="GO" id="GO:0006313">
    <property type="term" value="P:DNA transposition"/>
    <property type="evidence" value="ECO:0007669"/>
    <property type="project" value="InterPro"/>
</dbReference>
<dbReference type="Proteomes" id="UP000177130">
    <property type="component" value="Unassembled WGS sequence"/>
</dbReference>
<dbReference type="InterPro" id="IPR036515">
    <property type="entry name" value="Transposase_17_sf"/>
</dbReference>
<accession>A0A1G2MEE8</accession>
<evidence type="ECO:0000313" key="3">
    <source>
        <dbReference type="Proteomes" id="UP000177130"/>
    </source>
</evidence>
<reference evidence="2 3" key="1">
    <citation type="journal article" date="2016" name="Nat. Commun.">
        <title>Thousands of microbial genomes shed light on interconnected biogeochemical processes in an aquifer system.</title>
        <authorList>
            <person name="Anantharaman K."/>
            <person name="Brown C.T."/>
            <person name="Hug L.A."/>
            <person name="Sharon I."/>
            <person name="Castelle C.J."/>
            <person name="Probst A.J."/>
            <person name="Thomas B.C."/>
            <person name="Singh A."/>
            <person name="Wilkins M.J."/>
            <person name="Karaoz U."/>
            <person name="Brodie E.L."/>
            <person name="Williams K.H."/>
            <person name="Hubbard S.S."/>
            <person name="Banfield J.F."/>
        </authorList>
    </citation>
    <scope>NUCLEOTIDE SEQUENCE [LARGE SCALE GENOMIC DNA]</scope>
</reference>
<dbReference type="GO" id="GO:0004803">
    <property type="term" value="F:transposase activity"/>
    <property type="evidence" value="ECO:0007669"/>
    <property type="project" value="InterPro"/>
</dbReference>
<dbReference type="SUPFAM" id="SSF143422">
    <property type="entry name" value="Transposase IS200-like"/>
    <property type="match status" value="1"/>
</dbReference>
<sequence length="151" mass="17728">MVDHIFSSHNKTLLIFHLVCPVKFRRDIFTAGNEPTFKSICLELAPRYDYTFLEIGIDEYHVHFLIQTVPNILISAMVQPIKSITAIEMFKRHPEVKRFLWGGEFWTDGYYLNTVGRYGNRKMIENYVKKQGIKGYRQLHHQTLSLFTNGS</sequence>
<dbReference type="InterPro" id="IPR002686">
    <property type="entry name" value="Transposase_17"/>
</dbReference>
<proteinExistence type="predicted"/>
<dbReference type="PANTHER" id="PTHR33360">
    <property type="entry name" value="TRANSPOSASE FOR INSERTION SEQUENCE ELEMENT IS200"/>
    <property type="match status" value="1"/>
</dbReference>
<dbReference type="Pfam" id="PF01797">
    <property type="entry name" value="Y1_Tnp"/>
    <property type="match status" value="1"/>
</dbReference>
<organism evidence="2 3">
    <name type="scientific">Candidatus Taylorbacteria bacterium RIFCSPHIGHO2_02_FULL_43_32b</name>
    <dbReference type="NCBI Taxonomy" id="1802306"/>
    <lineage>
        <taxon>Bacteria</taxon>
        <taxon>Candidatus Tayloriibacteriota</taxon>
    </lineage>
</organism>
<comment type="caution">
    <text evidence="2">The sequence shown here is derived from an EMBL/GenBank/DDBJ whole genome shotgun (WGS) entry which is preliminary data.</text>
</comment>
<dbReference type="GO" id="GO:0003677">
    <property type="term" value="F:DNA binding"/>
    <property type="evidence" value="ECO:0007669"/>
    <property type="project" value="InterPro"/>
</dbReference>